<comment type="caution">
    <text evidence="3">The sequence shown here is derived from an EMBL/GenBank/DDBJ whole genome shotgun (WGS) entry which is preliminary data.</text>
</comment>
<keyword evidence="1" id="KW-1133">Transmembrane helix</keyword>
<dbReference type="Gene3D" id="3.40.50.1820">
    <property type="entry name" value="alpha/beta hydrolase"/>
    <property type="match status" value="1"/>
</dbReference>
<accession>A0ABR8QQ80</accession>
<evidence type="ECO:0000256" key="1">
    <source>
        <dbReference type="SAM" id="Phobius"/>
    </source>
</evidence>
<evidence type="ECO:0000313" key="3">
    <source>
        <dbReference type="EMBL" id="MBD7937574.1"/>
    </source>
</evidence>
<dbReference type="PANTHER" id="PTHR43798">
    <property type="entry name" value="MONOACYLGLYCEROL LIPASE"/>
    <property type="match status" value="1"/>
</dbReference>
<keyword evidence="4" id="KW-1185">Reference proteome</keyword>
<keyword evidence="1" id="KW-0812">Transmembrane</keyword>
<dbReference type="InterPro" id="IPR029058">
    <property type="entry name" value="AB_hydrolase_fold"/>
</dbReference>
<dbReference type="Proteomes" id="UP000657931">
    <property type="component" value="Unassembled WGS sequence"/>
</dbReference>
<evidence type="ECO:0000313" key="4">
    <source>
        <dbReference type="Proteomes" id="UP000657931"/>
    </source>
</evidence>
<gene>
    <name evidence="3" type="ORF">H9655_11120</name>
</gene>
<proteinExistence type="predicted"/>
<name>A0ABR8QQ80_9BACI</name>
<dbReference type="GO" id="GO:0016787">
    <property type="term" value="F:hydrolase activity"/>
    <property type="evidence" value="ECO:0007669"/>
    <property type="project" value="UniProtKB-KW"/>
</dbReference>
<dbReference type="SUPFAM" id="SSF53474">
    <property type="entry name" value="alpha/beta-Hydrolases"/>
    <property type="match status" value="1"/>
</dbReference>
<dbReference type="InterPro" id="IPR000073">
    <property type="entry name" value="AB_hydrolase_1"/>
</dbReference>
<protein>
    <submittedName>
        <fullName evidence="3">Alpha/beta hydrolase</fullName>
    </submittedName>
</protein>
<keyword evidence="3" id="KW-0378">Hydrolase</keyword>
<feature type="transmembrane region" description="Helical" evidence="1">
    <location>
        <begin position="7"/>
        <end position="28"/>
    </location>
</feature>
<dbReference type="PANTHER" id="PTHR43798:SF33">
    <property type="entry name" value="HYDROLASE, PUTATIVE (AFU_ORTHOLOGUE AFUA_2G14860)-RELATED"/>
    <property type="match status" value="1"/>
</dbReference>
<sequence length="332" mass="37031">MKRKRRITLVIIIIGILFVMLLAVGLFFRDDGTLGGFTSEEGEKEFIQAYDIAMEDLPKPKEEFWVETDFGKVKVYKFLEEGTESRIPLLLLPGKSAPTPMWEPNLKDLMKDRPVYTIDLLGEPGLSVLTKRLKTAADQAAYLNNVIEQLPEETVHLAGLSFGGWNVVNVTLFNSTKIASIILIDPVYVFGPIPLKMIFASIPASVSAVPKPIREKMLSYISGGAETDENEPIGKLIETSMRTYKSKLPLPEKITEEQLQELKIPVLGIIAEDSTMHHSKKSMEVGIENLKNPLSQMVMFANASHAINGEYPDELAQHINDFLGKVETNISE</sequence>
<evidence type="ECO:0000259" key="2">
    <source>
        <dbReference type="Pfam" id="PF12697"/>
    </source>
</evidence>
<dbReference type="InterPro" id="IPR050266">
    <property type="entry name" value="AB_hydrolase_sf"/>
</dbReference>
<organism evidence="3 4">
    <name type="scientific">Cytobacillus stercorigallinarum</name>
    <dbReference type="NCBI Taxonomy" id="2762240"/>
    <lineage>
        <taxon>Bacteria</taxon>
        <taxon>Bacillati</taxon>
        <taxon>Bacillota</taxon>
        <taxon>Bacilli</taxon>
        <taxon>Bacillales</taxon>
        <taxon>Bacillaceae</taxon>
        <taxon>Cytobacillus</taxon>
    </lineage>
</organism>
<reference evidence="3 4" key="1">
    <citation type="submission" date="2020-08" db="EMBL/GenBank/DDBJ databases">
        <title>A Genomic Blueprint of the Chicken Gut Microbiome.</title>
        <authorList>
            <person name="Gilroy R."/>
            <person name="Ravi A."/>
            <person name="Getino M."/>
            <person name="Pursley I."/>
            <person name="Horton D.L."/>
            <person name="Alikhan N.-F."/>
            <person name="Baker D."/>
            <person name="Gharbi K."/>
            <person name="Hall N."/>
            <person name="Watson M."/>
            <person name="Adriaenssens E.M."/>
            <person name="Foster-Nyarko E."/>
            <person name="Jarju S."/>
            <person name="Secka A."/>
            <person name="Antonio M."/>
            <person name="Oren A."/>
            <person name="Chaudhuri R."/>
            <person name="La Ragione R.M."/>
            <person name="Hildebrand F."/>
            <person name="Pallen M.J."/>
        </authorList>
    </citation>
    <scope>NUCLEOTIDE SEQUENCE [LARGE SCALE GENOMIC DNA]</scope>
    <source>
        <strain evidence="3 4">Sa5YUA1</strain>
    </source>
</reference>
<keyword evidence="1" id="KW-0472">Membrane</keyword>
<dbReference type="Pfam" id="PF12697">
    <property type="entry name" value="Abhydrolase_6"/>
    <property type="match status" value="1"/>
</dbReference>
<feature type="domain" description="AB hydrolase-1" evidence="2">
    <location>
        <begin position="89"/>
        <end position="317"/>
    </location>
</feature>
<dbReference type="EMBL" id="JACSQT010000004">
    <property type="protein sequence ID" value="MBD7937574.1"/>
    <property type="molecule type" value="Genomic_DNA"/>
</dbReference>